<reference evidence="1" key="1">
    <citation type="submission" date="2014-09" db="EMBL/GenBank/DDBJ databases">
        <authorList>
            <person name="Magalhaes I.L.F."/>
            <person name="Oliveira U."/>
            <person name="Santos F.R."/>
            <person name="Vidigal T.H.D.A."/>
            <person name="Brescovit A.D."/>
            <person name="Santos A.J."/>
        </authorList>
    </citation>
    <scope>NUCLEOTIDE SEQUENCE</scope>
    <source>
        <tissue evidence="1">Shoot tissue taken approximately 20 cm above the soil surface</tissue>
    </source>
</reference>
<reference evidence="1" key="2">
    <citation type="journal article" date="2015" name="Data Brief">
        <title>Shoot transcriptome of the giant reed, Arundo donax.</title>
        <authorList>
            <person name="Barrero R.A."/>
            <person name="Guerrero F.D."/>
            <person name="Moolhuijzen P."/>
            <person name="Goolsby J.A."/>
            <person name="Tidwell J."/>
            <person name="Bellgard S.E."/>
            <person name="Bellgard M.I."/>
        </authorList>
    </citation>
    <scope>NUCLEOTIDE SEQUENCE</scope>
    <source>
        <tissue evidence="1">Shoot tissue taken approximately 20 cm above the soil surface</tissue>
    </source>
</reference>
<organism evidence="1">
    <name type="scientific">Arundo donax</name>
    <name type="common">Giant reed</name>
    <name type="synonym">Donax arundinaceus</name>
    <dbReference type="NCBI Taxonomy" id="35708"/>
    <lineage>
        <taxon>Eukaryota</taxon>
        <taxon>Viridiplantae</taxon>
        <taxon>Streptophyta</taxon>
        <taxon>Embryophyta</taxon>
        <taxon>Tracheophyta</taxon>
        <taxon>Spermatophyta</taxon>
        <taxon>Magnoliopsida</taxon>
        <taxon>Liliopsida</taxon>
        <taxon>Poales</taxon>
        <taxon>Poaceae</taxon>
        <taxon>PACMAD clade</taxon>
        <taxon>Arundinoideae</taxon>
        <taxon>Arundineae</taxon>
        <taxon>Arundo</taxon>
    </lineage>
</organism>
<sequence length="72" mass="7995">MAARRQRGRRDAVSESRGRGGLWYYAVVMVLRPTTVGDVGLLRDLRGAQVMVAGIWDPWEARPRGVAAMQVV</sequence>
<protein>
    <submittedName>
        <fullName evidence="1">Uncharacterized protein</fullName>
    </submittedName>
</protein>
<name>A0A0A8ZCE0_ARUDO</name>
<evidence type="ECO:0000313" key="1">
    <source>
        <dbReference type="EMBL" id="JAD37054.1"/>
    </source>
</evidence>
<dbReference type="EMBL" id="GBRH01260841">
    <property type="protein sequence ID" value="JAD37054.1"/>
    <property type="molecule type" value="Transcribed_RNA"/>
</dbReference>
<accession>A0A0A8ZCE0</accession>
<dbReference type="AlphaFoldDB" id="A0A0A8ZCE0"/>
<proteinExistence type="predicted"/>